<dbReference type="Gene3D" id="3.40.1410.10">
    <property type="entry name" value="Chorismate lyase-like"/>
    <property type="match status" value="1"/>
</dbReference>
<dbReference type="SUPFAM" id="SSF64288">
    <property type="entry name" value="Chorismate lyase-like"/>
    <property type="match status" value="1"/>
</dbReference>
<feature type="domain" description="HTH gntR-type" evidence="4">
    <location>
        <begin position="2"/>
        <end position="70"/>
    </location>
</feature>
<sequence length="236" mass="26138">MPTLHETIRREFEDQIHAGTLPPGTRLPTEMELCERYGVSRATAQRVLNDLADAGLAVRRRRQGTFVADVRQQVNLLSFVSPDRLAKGVPGRHEVISARIVRAADAVVTLPGAADDTAVVELVRRKLDPLDRPRTVERHVILFSAAPELLTEDLAEFVSLPYLRDRGVPIDRVRIYLDPVVLDEHDAGLLGSEPGTPALRRRRELRADDGNVIEVVTVLVRPGSVEFFVELPAPSA</sequence>
<evidence type="ECO:0000256" key="1">
    <source>
        <dbReference type="ARBA" id="ARBA00023015"/>
    </source>
</evidence>
<evidence type="ECO:0000256" key="3">
    <source>
        <dbReference type="ARBA" id="ARBA00023163"/>
    </source>
</evidence>
<dbReference type="InterPro" id="IPR050679">
    <property type="entry name" value="Bact_HTH_transcr_reg"/>
</dbReference>
<dbReference type="InterPro" id="IPR000524">
    <property type="entry name" value="Tscrpt_reg_HTH_GntR"/>
</dbReference>
<evidence type="ECO:0000313" key="6">
    <source>
        <dbReference type="Proteomes" id="UP000250434"/>
    </source>
</evidence>
<dbReference type="PRINTS" id="PR00035">
    <property type="entry name" value="HTHGNTR"/>
</dbReference>
<keyword evidence="6" id="KW-1185">Reference proteome</keyword>
<dbReference type="Proteomes" id="UP000250434">
    <property type="component" value="Chromosome"/>
</dbReference>
<dbReference type="RefSeq" id="WP_113691653.1">
    <property type="nucleotide sequence ID" value="NZ_CP015163.1"/>
</dbReference>
<accession>A0A344L2V7</accession>
<dbReference type="PANTHER" id="PTHR44846">
    <property type="entry name" value="MANNOSYL-D-GLYCERATE TRANSPORT/METABOLISM SYSTEM REPRESSOR MNGR-RELATED"/>
    <property type="match status" value="1"/>
</dbReference>
<dbReference type="InterPro" id="IPR028978">
    <property type="entry name" value="Chorismate_lyase_/UTRA_dom_sf"/>
</dbReference>
<dbReference type="EMBL" id="CP015163">
    <property type="protein sequence ID" value="AXB42381.1"/>
    <property type="molecule type" value="Genomic_DNA"/>
</dbReference>
<dbReference type="GO" id="GO:0003677">
    <property type="term" value="F:DNA binding"/>
    <property type="evidence" value="ECO:0007669"/>
    <property type="project" value="UniProtKB-KW"/>
</dbReference>
<keyword evidence="1" id="KW-0805">Transcription regulation</keyword>
<dbReference type="InterPro" id="IPR036388">
    <property type="entry name" value="WH-like_DNA-bd_sf"/>
</dbReference>
<evidence type="ECO:0000256" key="2">
    <source>
        <dbReference type="ARBA" id="ARBA00023125"/>
    </source>
</evidence>
<dbReference type="Pfam" id="PF07702">
    <property type="entry name" value="UTRA"/>
    <property type="match status" value="1"/>
</dbReference>
<gene>
    <name evidence="5" type="ORF">A4R43_07445</name>
</gene>
<evidence type="ECO:0000313" key="5">
    <source>
        <dbReference type="EMBL" id="AXB42381.1"/>
    </source>
</evidence>
<dbReference type="GO" id="GO:0003700">
    <property type="term" value="F:DNA-binding transcription factor activity"/>
    <property type="evidence" value="ECO:0007669"/>
    <property type="project" value="InterPro"/>
</dbReference>
<dbReference type="PROSITE" id="PS50949">
    <property type="entry name" value="HTH_GNTR"/>
    <property type="match status" value="1"/>
</dbReference>
<dbReference type="AlphaFoldDB" id="A0A344L2V7"/>
<proteinExistence type="predicted"/>
<dbReference type="InterPro" id="IPR036390">
    <property type="entry name" value="WH_DNA-bd_sf"/>
</dbReference>
<organism evidence="5 6">
    <name type="scientific">Amycolatopsis albispora</name>
    <dbReference type="NCBI Taxonomy" id="1804986"/>
    <lineage>
        <taxon>Bacteria</taxon>
        <taxon>Bacillati</taxon>
        <taxon>Actinomycetota</taxon>
        <taxon>Actinomycetes</taxon>
        <taxon>Pseudonocardiales</taxon>
        <taxon>Pseudonocardiaceae</taxon>
        <taxon>Amycolatopsis</taxon>
    </lineage>
</organism>
<dbReference type="SUPFAM" id="SSF46785">
    <property type="entry name" value="Winged helix' DNA-binding domain"/>
    <property type="match status" value="1"/>
</dbReference>
<dbReference type="InterPro" id="IPR011663">
    <property type="entry name" value="UTRA"/>
</dbReference>
<name>A0A344L2V7_9PSEU</name>
<dbReference type="PANTHER" id="PTHR44846:SF16">
    <property type="entry name" value="TRANSCRIPTIONAL REGULATOR PHNF-RELATED"/>
    <property type="match status" value="1"/>
</dbReference>
<keyword evidence="3" id="KW-0804">Transcription</keyword>
<keyword evidence="2" id="KW-0238">DNA-binding</keyword>
<dbReference type="KEGG" id="aab:A4R43_07445"/>
<dbReference type="OrthoDB" id="3210131at2"/>
<evidence type="ECO:0000259" key="4">
    <source>
        <dbReference type="PROSITE" id="PS50949"/>
    </source>
</evidence>
<dbReference type="SMART" id="SM00345">
    <property type="entry name" value="HTH_GNTR"/>
    <property type="match status" value="1"/>
</dbReference>
<dbReference type="CDD" id="cd07377">
    <property type="entry name" value="WHTH_GntR"/>
    <property type="match status" value="1"/>
</dbReference>
<reference evidence="5 6" key="1">
    <citation type="submission" date="2016-04" db="EMBL/GenBank/DDBJ databases">
        <title>Complete genome sequence and analysis of deep-sea sediment isolate, Amycolatopsis sp. WP1.</title>
        <authorList>
            <person name="Wang H."/>
            <person name="Chen S."/>
            <person name="Wu Q."/>
        </authorList>
    </citation>
    <scope>NUCLEOTIDE SEQUENCE [LARGE SCALE GENOMIC DNA]</scope>
    <source>
        <strain evidence="5 6">WP1</strain>
    </source>
</reference>
<protein>
    <submittedName>
        <fullName evidence="5">GntR family transcriptional regulator</fullName>
    </submittedName>
</protein>
<dbReference type="Gene3D" id="1.10.10.10">
    <property type="entry name" value="Winged helix-like DNA-binding domain superfamily/Winged helix DNA-binding domain"/>
    <property type="match status" value="1"/>
</dbReference>
<dbReference type="Pfam" id="PF00392">
    <property type="entry name" value="GntR"/>
    <property type="match status" value="1"/>
</dbReference>
<dbReference type="SMART" id="SM00866">
    <property type="entry name" value="UTRA"/>
    <property type="match status" value="1"/>
</dbReference>